<proteinExistence type="predicted"/>
<name>A0ABU5VY82_9BACT</name>
<sequence>MIKSLLLSLLVISASAHAVTEPPHIGPVGGHFSKIEIYRVEKLIERKLQDSDKGAESVEDQQIAMLLAVGKKASKWIEVVNTARPVGQKLDLSSPGSSGGIPMDNPIKSSTEIIMKSYNDFLAKSSPLITDVVTSSQELSVNPPVSDEEFVTTLRTLDRIYSSTIRWAGQREYKAWYINKAIYDIRGFTFLKNTPNLEETLNSYPTLSTEDKAKYYGWLFGLCKNGDFGPADCKVELDKYVGTNKLFNFYNRFLKYGQSMHDLFFTLKKTRAEIKWNADRTILNSPFQTPERTDVQKWLKENIEDEWQGAGFNLVIDYKKNMSNYPRIEFKEGVTAHVNELGGNLITMEAEYPIETKDQKYTIRHEYGHVIGFQDCYLEFYDTSEKSMVYYEVDVNNIMCSRNGKLQATHIEQLQKSYK</sequence>
<dbReference type="EMBL" id="JAYGJQ010000002">
    <property type="protein sequence ID" value="MEA9358024.1"/>
    <property type="molecule type" value="Genomic_DNA"/>
</dbReference>
<feature type="signal peptide" evidence="1">
    <location>
        <begin position="1"/>
        <end position="18"/>
    </location>
</feature>
<keyword evidence="1" id="KW-0732">Signal</keyword>
<evidence type="ECO:0000256" key="1">
    <source>
        <dbReference type="SAM" id="SignalP"/>
    </source>
</evidence>
<evidence type="ECO:0000313" key="2">
    <source>
        <dbReference type="EMBL" id="MEA9358024.1"/>
    </source>
</evidence>
<feature type="chain" id="PRO_5047495412" evidence="1">
    <location>
        <begin position="19"/>
        <end position="419"/>
    </location>
</feature>
<protein>
    <submittedName>
        <fullName evidence="2">Uncharacterized protein</fullName>
    </submittedName>
</protein>
<evidence type="ECO:0000313" key="3">
    <source>
        <dbReference type="Proteomes" id="UP001302274"/>
    </source>
</evidence>
<keyword evidence="3" id="KW-1185">Reference proteome</keyword>
<accession>A0ABU5VY82</accession>
<comment type="caution">
    <text evidence="2">The sequence shown here is derived from an EMBL/GenBank/DDBJ whole genome shotgun (WGS) entry which is preliminary data.</text>
</comment>
<reference evidence="2 3" key="1">
    <citation type="submission" date="2023-11" db="EMBL/GenBank/DDBJ databases">
        <title>A Novel Polar Bacteriovorax (B. antarcticus) Isolated from the Biocrust in Antarctica.</title>
        <authorList>
            <person name="Mun W."/>
            <person name="Choi S.Y."/>
            <person name="Mitchell R.J."/>
        </authorList>
    </citation>
    <scope>NUCLEOTIDE SEQUENCE [LARGE SCALE GENOMIC DNA]</scope>
    <source>
        <strain evidence="2 3">PP10</strain>
    </source>
</reference>
<dbReference type="RefSeq" id="WP_323578255.1">
    <property type="nucleotide sequence ID" value="NZ_JAYGJQ010000002.1"/>
</dbReference>
<organism evidence="2 3">
    <name type="scientific">Bacteriovorax antarcticus</name>
    <dbReference type="NCBI Taxonomy" id="3088717"/>
    <lineage>
        <taxon>Bacteria</taxon>
        <taxon>Pseudomonadati</taxon>
        <taxon>Bdellovibrionota</taxon>
        <taxon>Bacteriovoracia</taxon>
        <taxon>Bacteriovoracales</taxon>
        <taxon>Bacteriovoracaceae</taxon>
        <taxon>Bacteriovorax</taxon>
    </lineage>
</organism>
<dbReference type="Proteomes" id="UP001302274">
    <property type="component" value="Unassembled WGS sequence"/>
</dbReference>
<gene>
    <name evidence="2" type="ORF">SHI21_17460</name>
</gene>